<dbReference type="PROSITE" id="PS00154">
    <property type="entry name" value="ATPASE_E1_E2"/>
    <property type="match status" value="1"/>
</dbReference>
<comment type="subcellular location">
    <subcellularLocation>
        <location evidence="1">Endomembrane system</location>
        <topology evidence="1">Multi-pass membrane protein</topology>
    </subcellularLocation>
    <subcellularLocation>
        <location evidence="14">Membrane</location>
        <topology evidence="14">Multi-pass membrane protein</topology>
    </subcellularLocation>
</comment>
<evidence type="ECO:0000256" key="2">
    <source>
        <dbReference type="ARBA" id="ARBA00022448"/>
    </source>
</evidence>
<keyword evidence="10" id="KW-1278">Translocase</keyword>
<dbReference type="Pfam" id="PF00689">
    <property type="entry name" value="Cation_ATPase_C"/>
    <property type="match status" value="1"/>
</dbReference>
<dbReference type="Pfam" id="PF00122">
    <property type="entry name" value="E1-E2_ATPase"/>
    <property type="match status" value="1"/>
</dbReference>
<accession>A0ABQ7I1W0</accession>
<name>A0ABQ7I1W0_9MICR</name>
<dbReference type="NCBIfam" id="TIGR01517">
    <property type="entry name" value="ATPase-IIB_Ca"/>
    <property type="match status" value="1"/>
</dbReference>
<keyword evidence="9" id="KW-0460">Magnesium</keyword>
<dbReference type="SFLD" id="SFLDS00003">
    <property type="entry name" value="Haloacid_Dehalogenase"/>
    <property type="match status" value="1"/>
</dbReference>
<comment type="caution">
    <text evidence="14">Lacks conserved residue(s) required for the propagation of feature annotation.</text>
</comment>
<evidence type="ECO:0000313" key="18">
    <source>
        <dbReference type="EMBL" id="KAF7684366.1"/>
    </source>
</evidence>
<proteinExistence type="inferred from homology"/>
<evidence type="ECO:0000259" key="17">
    <source>
        <dbReference type="Pfam" id="PF00690"/>
    </source>
</evidence>
<dbReference type="InterPro" id="IPR006408">
    <property type="entry name" value="P-type_ATPase_IIB"/>
</dbReference>
<keyword evidence="12 14" id="KW-0406">Ion transport</keyword>
<dbReference type="InterPro" id="IPR004014">
    <property type="entry name" value="ATPase_P-typ_cation-transptr_N"/>
</dbReference>
<dbReference type="InterPro" id="IPR059000">
    <property type="entry name" value="ATPase_P-type_domA"/>
</dbReference>
<dbReference type="SUPFAM" id="SSF81665">
    <property type="entry name" value="Calcium ATPase, transmembrane domain M"/>
    <property type="match status" value="1"/>
</dbReference>
<keyword evidence="6 14" id="KW-0547">Nucleotide-binding</keyword>
<dbReference type="Gene3D" id="2.70.150.10">
    <property type="entry name" value="Calcium-transporting ATPase, cytoplasmic transduction domain A"/>
    <property type="match status" value="1"/>
</dbReference>
<evidence type="ECO:0000256" key="6">
    <source>
        <dbReference type="ARBA" id="ARBA00022741"/>
    </source>
</evidence>
<evidence type="ECO:0000256" key="9">
    <source>
        <dbReference type="ARBA" id="ARBA00022842"/>
    </source>
</evidence>
<dbReference type="NCBIfam" id="TIGR01494">
    <property type="entry name" value="ATPase_P-type"/>
    <property type="match status" value="2"/>
</dbReference>
<dbReference type="PANTHER" id="PTHR24093:SF369">
    <property type="entry name" value="CALCIUM-TRANSPORTING ATPASE"/>
    <property type="match status" value="1"/>
</dbReference>
<feature type="transmembrane region" description="Helical" evidence="14">
    <location>
        <begin position="138"/>
        <end position="159"/>
    </location>
</feature>
<dbReference type="SUPFAM" id="SSF81660">
    <property type="entry name" value="Metal cation-transporting ATPase, ATP-binding domain N"/>
    <property type="match status" value="1"/>
</dbReference>
<feature type="transmembrane region" description="Helical" evidence="14">
    <location>
        <begin position="113"/>
        <end position="132"/>
    </location>
</feature>
<feature type="transmembrane region" description="Helical" evidence="14">
    <location>
        <begin position="811"/>
        <end position="830"/>
    </location>
</feature>
<feature type="domain" description="Cation-transporting P-type ATPase C-terminal" evidence="16">
    <location>
        <begin position="762"/>
        <end position="917"/>
    </location>
</feature>
<evidence type="ECO:0000256" key="8">
    <source>
        <dbReference type="ARBA" id="ARBA00022840"/>
    </source>
</evidence>
<dbReference type="InterPro" id="IPR006068">
    <property type="entry name" value="ATPase_P-typ_cation-transptr_C"/>
</dbReference>
<dbReference type="EC" id="7.2.2.10" evidence="14"/>
<evidence type="ECO:0000313" key="19">
    <source>
        <dbReference type="Proteomes" id="UP001516464"/>
    </source>
</evidence>
<keyword evidence="19" id="KW-1185">Reference proteome</keyword>
<dbReference type="EMBL" id="SBIQ01000016">
    <property type="protein sequence ID" value="KAF7684366.1"/>
    <property type="molecule type" value="Genomic_DNA"/>
</dbReference>
<keyword evidence="7 14" id="KW-0106">Calcium</keyword>
<evidence type="ECO:0000256" key="5">
    <source>
        <dbReference type="ARBA" id="ARBA00022723"/>
    </source>
</evidence>
<comment type="similarity">
    <text evidence="14">Belongs to the cation transport ATPase (P-type) (TC 3.A.3) family.</text>
</comment>
<dbReference type="Gene3D" id="3.40.50.1000">
    <property type="entry name" value="HAD superfamily/HAD-like"/>
    <property type="match status" value="1"/>
</dbReference>
<comment type="caution">
    <text evidence="18">The sequence shown here is derived from an EMBL/GenBank/DDBJ whole genome shotgun (WGS) entry which is preliminary data.</text>
</comment>
<dbReference type="SUPFAM" id="SSF81653">
    <property type="entry name" value="Calcium ATPase, transduction domain A"/>
    <property type="match status" value="1"/>
</dbReference>
<feature type="transmembrane region" description="Helical" evidence="14">
    <location>
        <begin position="338"/>
        <end position="358"/>
    </location>
</feature>
<feature type="transmembrane region" description="Helical" evidence="14">
    <location>
        <begin position="868"/>
        <end position="888"/>
    </location>
</feature>
<dbReference type="Pfam" id="PF13246">
    <property type="entry name" value="Cation_ATPase"/>
    <property type="match status" value="1"/>
</dbReference>
<dbReference type="InterPro" id="IPR001757">
    <property type="entry name" value="P_typ_ATPase"/>
</dbReference>
<feature type="domain" description="P-type ATPase A" evidence="15">
    <location>
        <begin position="180"/>
        <end position="277"/>
    </location>
</feature>
<keyword evidence="2 14" id="KW-0813">Transport</keyword>
<dbReference type="SFLD" id="SFLDG00002">
    <property type="entry name" value="C1.7:_P-type_atpase_like"/>
    <property type="match status" value="1"/>
</dbReference>
<evidence type="ECO:0000259" key="15">
    <source>
        <dbReference type="Pfam" id="PF00122"/>
    </source>
</evidence>
<comment type="function">
    <text evidence="14">Catalyzes the hydrolysis of ATP coupled with the transport of calcium.</text>
</comment>
<evidence type="ECO:0000256" key="1">
    <source>
        <dbReference type="ARBA" id="ARBA00004127"/>
    </source>
</evidence>
<evidence type="ECO:0000256" key="13">
    <source>
        <dbReference type="ARBA" id="ARBA00023136"/>
    </source>
</evidence>
<evidence type="ECO:0000256" key="11">
    <source>
        <dbReference type="ARBA" id="ARBA00022989"/>
    </source>
</evidence>
<dbReference type="InterPro" id="IPR023299">
    <property type="entry name" value="ATPase_P-typ_cyto_dom_N"/>
</dbReference>
<dbReference type="SUPFAM" id="SSF56784">
    <property type="entry name" value="HAD-like"/>
    <property type="match status" value="1"/>
</dbReference>
<evidence type="ECO:0000256" key="12">
    <source>
        <dbReference type="ARBA" id="ARBA00023065"/>
    </source>
</evidence>
<keyword evidence="11 14" id="KW-1133">Transmembrane helix</keyword>
<dbReference type="Gene3D" id="3.40.1110.10">
    <property type="entry name" value="Calcium-transporting ATPase, cytoplasmic domain N"/>
    <property type="match status" value="1"/>
</dbReference>
<gene>
    <name evidence="18" type="primary">pmc1</name>
    <name evidence="18" type="ORF">TCON_0431</name>
</gene>
<evidence type="ECO:0000256" key="10">
    <source>
        <dbReference type="ARBA" id="ARBA00022967"/>
    </source>
</evidence>
<feature type="transmembrane region" description="Helical" evidence="14">
    <location>
        <begin position="300"/>
        <end position="318"/>
    </location>
</feature>
<dbReference type="InterPro" id="IPR008250">
    <property type="entry name" value="ATPase_P-typ_transduc_dom_A_sf"/>
</dbReference>
<dbReference type="Gene3D" id="1.20.1110.10">
    <property type="entry name" value="Calcium-transporting ATPase, transmembrane domain"/>
    <property type="match status" value="2"/>
</dbReference>
<protein>
    <recommendedName>
        <fullName evidence="14">Calcium-transporting ATPase</fullName>
        <ecNumber evidence="14">7.2.2.10</ecNumber>
    </recommendedName>
</protein>
<feature type="transmembrane region" description="Helical" evidence="14">
    <location>
        <begin position="900"/>
        <end position="918"/>
    </location>
</feature>
<sequence>MNGIMQNKNSFFTLKPTDLYSMIERRSFNKKVVSTDDLAYHLYRNTETGALEIRNEEILTRICRDELNIEDDCSTNEKYRSYSAHYYGYNQIFTKRKLSFWDILWSNMTDSTLILLFIAAIVSLFSGFYKMYSQGEAYAWIEGTTILLAILVIITIGTVNEYSQEALFHKLDIKKNTYDVKTYDNYVYDTREVQDIVVGDIVYLETGDVIPADCVMITDGCVKCDESMLTGESEPVIKSKNEDPFLVSGTYLIEGSVKAIVICVGINSVKGRIIAQMHVTKPKTPLEKNLIKLSSDMARYSGYVAIALFLAHLAKSFTTSERYDFNKILDIIVESISIIVMAIPEGLPMAITLALSFGTKRMIKDNSLVRDVSACETMNNANYICTDKTGTLTQNKMMVRSIFYKNRVYGELELPEMEIGSLMDYTFQNIILNSSAFENKEGVFIGSNSEIGLLRLIKRIGIDYELFRRGNKIVARKDFSSETKYMSTVIKKDNKYIVFFKGAPEIIAEYSDINTDDNNENTYDNDNTTDLFSYMRSCDNLYYRTIAFSFYECDSFDPKMSEINFKRGTFLAAIAMEDPLRPGITDEVTACKNAGINLVMLTGDNKDMADFLARKLGLMTHSYLCLSGNEFNSMSDDEVFNIIHRIRVIARASPSDKRRFVDLLQQKGNVVAVTGDGSNDGPALKKADVGFGMGLSGTDIAKEASSIILMDDDFASLVKTISWGRCINDSVRRFIQFQITVTITTIIIAFIGSLFISSHYFAFSPIKLLWINILMDTFAALALSTDSPNRALLDRSPEPKNSPIITHHMKMFILLCCIYQLFIILGLYVFYAGETFIFNTFVFMQLFNAINARSLSPFQSPWQGILRNFIFLGTNFGMALAQVIVAYWGGVIFKTTKMQWSEIGISILLASTIIPYFWGVCKLLRSKSEGALADWNSSLRHIKTEVDLIDSLCRV</sequence>
<dbReference type="Proteomes" id="UP001516464">
    <property type="component" value="Unassembled WGS sequence"/>
</dbReference>
<evidence type="ECO:0000256" key="14">
    <source>
        <dbReference type="RuleBase" id="RU361146"/>
    </source>
</evidence>
<dbReference type="PRINTS" id="PR00120">
    <property type="entry name" value="HATPASE"/>
</dbReference>
<keyword evidence="8 14" id="KW-0067">ATP-binding</keyword>
<keyword evidence="5" id="KW-0479">Metal-binding</keyword>
<dbReference type="InterPro" id="IPR036412">
    <property type="entry name" value="HAD-like_sf"/>
</dbReference>
<dbReference type="InterPro" id="IPR018303">
    <property type="entry name" value="ATPase_P-typ_P_site"/>
</dbReference>
<dbReference type="InterPro" id="IPR044492">
    <property type="entry name" value="P_typ_ATPase_HD_dom"/>
</dbReference>
<dbReference type="InterPro" id="IPR023214">
    <property type="entry name" value="HAD_sf"/>
</dbReference>
<evidence type="ECO:0000256" key="4">
    <source>
        <dbReference type="ARBA" id="ARBA00022692"/>
    </source>
</evidence>
<evidence type="ECO:0000256" key="3">
    <source>
        <dbReference type="ARBA" id="ARBA00022568"/>
    </source>
</evidence>
<dbReference type="Pfam" id="PF00690">
    <property type="entry name" value="Cation_ATPase_N"/>
    <property type="match status" value="1"/>
</dbReference>
<feature type="domain" description="Cation-transporting P-type ATPase N-terminal" evidence="17">
    <location>
        <begin position="86"/>
        <end position="123"/>
    </location>
</feature>
<reference evidence="18 19" key="1">
    <citation type="submission" date="2019-01" db="EMBL/GenBank/DDBJ databases">
        <title>Genomes sequencing and comparative genomics of infectious freshwater microsporidia, Cucumispora dikerogammari and Thelohania contejeani.</title>
        <authorList>
            <person name="Cormier A."/>
            <person name="Giraud I."/>
            <person name="Wattier R."/>
            <person name="Teixeira M."/>
            <person name="Grandjean F."/>
            <person name="Rigaud T."/>
            <person name="Cordaux R."/>
        </authorList>
    </citation>
    <scope>NUCLEOTIDE SEQUENCE [LARGE SCALE GENOMIC DNA]</scope>
    <source>
        <strain evidence="18">T1</strain>
        <tissue evidence="18">Spores</tissue>
    </source>
</reference>
<evidence type="ECO:0000256" key="7">
    <source>
        <dbReference type="ARBA" id="ARBA00022837"/>
    </source>
</evidence>
<dbReference type="PRINTS" id="PR00119">
    <property type="entry name" value="CATATPASE"/>
</dbReference>
<feature type="transmembrane region" description="Helical" evidence="14">
    <location>
        <begin position="739"/>
        <end position="762"/>
    </location>
</feature>
<keyword evidence="3 14" id="KW-0109">Calcium transport</keyword>
<dbReference type="SFLD" id="SFLDF00027">
    <property type="entry name" value="p-type_atpase"/>
    <property type="match status" value="1"/>
</dbReference>
<feature type="transmembrane region" description="Helical" evidence="14">
    <location>
        <begin position="768"/>
        <end position="785"/>
    </location>
</feature>
<comment type="catalytic activity">
    <reaction evidence="14">
        <text>Ca(2+)(in) + ATP + H2O = Ca(2+)(out) + ADP + phosphate + H(+)</text>
        <dbReference type="Rhea" id="RHEA:18105"/>
        <dbReference type="ChEBI" id="CHEBI:15377"/>
        <dbReference type="ChEBI" id="CHEBI:15378"/>
        <dbReference type="ChEBI" id="CHEBI:29108"/>
        <dbReference type="ChEBI" id="CHEBI:30616"/>
        <dbReference type="ChEBI" id="CHEBI:43474"/>
        <dbReference type="ChEBI" id="CHEBI:456216"/>
        <dbReference type="EC" id="7.2.2.10"/>
    </reaction>
</comment>
<keyword evidence="4 14" id="KW-0812">Transmembrane</keyword>
<organism evidence="18 19">
    <name type="scientific">Astathelohania contejeani</name>
    <dbReference type="NCBI Taxonomy" id="164912"/>
    <lineage>
        <taxon>Eukaryota</taxon>
        <taxon>Fungi</taxon>
        <taxon>Fungi incertae sedis</taxon>
        <taxon>Microsporidia</taxon>
        <taxon>Astathelohaniidae</taxon>
        <taxon>Astathelohania</taxon>
    </lineage>
</organism>
<dbReference type="InterPro" id="IPR023298">
    <property type="entry name" value="ATPase_P-typ_TM_dom_sf"/>
</dbReference>
<dbReference type="PANTHER" id="PTHR24093">
    <property type="entry name" value="CATION TRANSPORTING ATPASE"/>
    <property type="match status" value="1"/>
</dbReference>
<keyword evidence="13 14" id="KW-0472">Membrane</keyword>
<evidence type="ECO:0000259" key="16">
    <source>
        <dbReference type="Pfam" id="PF00689"/>
    </source>
</evidence>